<gene>
    <name evidence="1" type="ORF">DH2020_031538</name>
</gene>
<dbReference type="InterPro" id="IPR007750">
    <property type="entry name" value="DUF674"/>
</dbReference>
<name>A0ABR0VL22_REHGL</name>
<accession>A0ABR0VL22</accession>
<evidence type="ECO:0000313" key="1">
    <source>
        <dbReference type="EMBL" id="KAK6134712.1"/>
    </source>
</evidence>
<evidence type="ECO:0000313" key="2">
    <source>
        <dbReference type="Proteomes" id="UP001318860"/>
    </source>
</evidence>
<dbReference type="Proteomes" id="UP001318860">
    <property type="component" value="Unassembled WGS sequence"/>
</dbReference>
<organism evidence="1 2">
    <name type="scientific">Rehmannia glutinosa</name>
    <name type="common">Chinese foxglove</name>
    <dbReference type="NCBI Taxonomy" id="99300"/>
    <lineage>
        <taxon>Eukaryota</taxon>
        <taxon>Viridiplantae</taxon>
        <taxon>Streptophyta</taxon>
        <taxon>Embryophyta</taxon>
        <taxon>Tracheophyta</taxon>
        <taxon>Spermatophyta</taxon>
        <taxon>Magnoliopsida</taxon>
        <taxon>eudicotyledons</taxon>
        <taxon>Gunneridae</taxon>
        <taxon>Pentapetalae</taxon>
        <taxon>asterids</taxon>
        <taxon>lamiids</taxon>
        <taxon>Lamiales</taxon>
        <taxon>Orobanchaceae</taxon>
        <taxon>Rehmannieae</taxon>
        <taxon>Rehmannia</taxon>
    </lineage>
</organism>
<sequence>MSNAKEVKFSLKVMINKKKTKVLFAEVDSDFVDVLLSFLTLPLGKIVSLLEKHYGDEAPVFGSLSTLYYGLSNLDSANFWTEGGKQMLLNPRSSFESECRKLKINVDDTQPTKYFRCGDMNCKRKESVNVSMYYGTAKCDCGKSLNRAMGTMEPKTQVDIDGDGGVFTEKRGSFLITDDLRMAPVVLGSIIQTLINLGITVRSGAEMKTVNLGFNEIIDLLRGSLLSNTPLTDLILLERHRTITYDVRGYLPHQIEKKSSSDSKKLIVKAILRKSDNKLLFVEAKEDFVDFLFSLLIIPFGGVERLLGSNTSLKNMDNLYKSITNLIGDRHLRTPDIIDRLMKPELPPNYLSKNQIFPLTEQMSPSIYYFQSVTDTDRTVEKGYWMRFKDPKGGESYVRRPGTFMVSDDLTVKRMDSISSILCRLNIRLSDALNILKASLTSISSFTDGLIDPILEKQQEQEN</sequence>
<proteinExistence type="predicted"/>
<dbReference type="PANTHER" id="PTHR33103">
    <property type="entry name" value="OS01G0153900 PROTEIN"/>
    <property type="match status" value="1"/>
</dbReference>
<reference evidence="1 2" key="1">
    <citation type="journal article" date="2021" name="Comput. Struct. Biotechnol. J.">
        <title>De novo genome assembly of the potent medicinal plant Rehmannia glutinosa using nanopore technology.</title>
        <authorList>
            <person name="Ma L."/>
            <person name="Dong C."/>
            <person name="Song C."/>
            <person name="Wang X."/>
            <person name="Zheng X."/>
            <person name="Niu Y."/>
            <person name="Chen S."/>
            <person name="Feng W."/>
        </authorList>
    </citation>
    <scope>NUCLEOTIDE SEQUENCE [LARGE SCALE GENOMIC DNA]</scope>
    <source>
        <strain evidence="1">DH-2019</strain>
    </source>
</reference>
<protein>
    <recommendedName>
        <fullName evidence="3">DUF674 family protein</fullName>
    </recommendedName>
</protein>
<dbReference type="PANTHER" id="PTHR33103:SF27">
    <property type="entry name" value="OS04G0594700 PROTEIN"/>
    <property type="match status" value="1"/>
</dbReference>
<dbReference type="Pfam" id="PF05056">
    <property type="entry name" value="DUF674"/>
    <property type="match status" value="1"/>
</dbReference>
<keyword evidence="2" id="KW-1185">Reference proteome</keyword>
<comment type="caution">
    <text evidence="1">The sequence shown here is derived from an EMBL/GenBank/DDBJ whole genome shotgun (WGS) entry which is preliminary data.</text>
</comment>
<evidence type="ECO:0008006" key="3">
    <source>
        <dbReference type="Google" id="ProtNLM"/>
    </source>
</evidence>
<dbReference type="EMBL" id="JABTTQ020001140">
    <property type="protein sequence ID" value="KAK6134712.1"/>
    <property type="molecule type" value="Genomic_DNA"/>
</dbReference>